<evidence type="ECO:0000256" key="2">
    <source>
        <dbReference type="SAM" id="SignalP"/>
    </source>
</evidence>
<keyword evidence="6" id="KW-1185">Reference proteome</keyword>
<dbReference type="InterPro" id="IPR008928">
    <property type="entry name" value="6-hairpin_glycosidase_sf"/>
</dbReference>
<evidence type="ECO:0000259" key="4">
    <source>
        <dbReference type="Pfam" id="PF17678"/>
    </source>
</evidence>
<dbReference type="FunFam" id="1.20.1050.60:FF:000003">
    <property type="entry name" value="Alpha-1,2-mannosidase family protein"/>
    <property type="match status" value="1"/>
</dbReference>
<feature type="signal peptide" evidence="2">
    <location>
        <begin position="1"/>
        <end position="34"/>
    </location>
</feature>
<evidence type="ECO:0000313" key="6">
    <source>
        <dbReference type="Proteomes" id="UP000283254"/>
    </source>
</evidence>
<name>A0A422QM16_9BURK</name>
<dbReference type="OrthoDB" id="9804511at2"/>
<dbReference type="Gene3D" id="1.20.1050.60">
    <property type="entry name" value="alpha-1,2-mannosidase"/>
    <property type="match status" value="1"/>
</dbReference>
<dbReference type="Proteomes" id="UP000283254">
    <property type="component" value="Unassembled WGS sequence"/>
</dbReference>
<dbReference type="RefSeq" id="WP_123069307.1">
    <property type="nucleotide sequence ID" value="NZ_JSAB01000078.1"/>
</dbReference>
<evidence type="ECO:0000256" key="1">
    <source>
        <dbReference type="SAM" id="MobiDB-lite"/>
    </source>
</evidence>
<reference evidence="5" key="1">
    <citation type="submission" date="2014-10" db="EMBL/GenBank/DDBJ databases">
        <title>Massilia sp. genome.</title>
        <authorList>
            <person name="Xu B."/>
            <person name="Dai L."/>
            <person name="Huang Z."/>
        </authorList>
    </citation>
    <scope>NUCLEOTIDE SEQUENCE [LARGE SCALE GENOMIC DNA]</scope>
    <source>
        <strain evidence="5">CFS-1</strain>
    </source>
</reference>
<dbReference type="InterPro" id="IPR050883">
    <property type="entry name" value="PNGase"/>
</dbReference>
<protein>
    <submittedName>
        <fullName evidence="5">Alpha-mannosidase</fullName>
    </submittedName>
</protein>
<dbReference type="PANTHER" id="PTHR12143">
    <property type="entry name" value="PEPTIDE N-GLYCANASE PNGASE -RELATED"/>
    <property type="match status" value="1"/>
</dbReference>
<feature type="chain" id="PRO_5019533691" evidence="2">
    <location>
        <begin position="35"/>
        <end position="826"/>
    </location>
</feature>
<dbReference type="Gene3D" id="1.20.1610.10">
    <property type="entry name" value="alpha-1,2-mannosidases domains"/>
    <property type="match status" value="1"/>
</dbReference>
<gene>
    <name evidence="5" type="ORF">NM04_09530</name>
</gene>
<dbReference type="InterPro" id="IPR041371">
    <property type="entry name" value="GH92_N"/>
</dbReference>
<dbReference type="Gene3D" id="2.70.98.10">
    <property type="match status" value="1"/>
</dbReference>
<proteinExistence type="predicted"/>
<dbReference type="EMBL" id="JSAB01000078">
    <property type="protein sequence ID" value="RNF30983.1"/>
    <property type="molecule type" value="Genomic_DNA"/>
</dbReference>
<dbReference type="InterPro" id="IPR014718">
    <property type="entry name" value="GH-type_carb-bd"/>
</dbReference>
<feature type="domain" description="Glycosyl hydrolase family 92" evidence="3">
    <location>
        <begin position="303"/>
        <end position="802"/>
    </location>
</feature>
<dbReference type="AlphaFoldDB" id="A0A422QM16"/>
<dbReference type="Pfam" id="PF17678">
    <property type="entry name" value="Glyco_hydro_92N"/>
    <property type="match status" value="1"/>
</dbReference>
<dbReference type="Pfam" id="PF07971">
    <property type="entry name" value="Glyco_hydro_92"/>
    <property type="match status" value="1"/>
</dbReference>
<evidence type="ECO:0000313" key="5">
    <source>
        <dbReference type="EMBL" id="RNF30983.1"/>
    </source>
</evidence>
<dbReference type="GO" id="GO:0005975">
    <property type="term" value="P:carbohydrate metabolic process"/>
    <property type="evidence" value="ECO:0007669"/>
    <property type="project" value="InterPro"/>
</dbReference>
<organism evidence="5 6">
    <name type="scientific">Massilia aurea</name>
    <dbReference type="NCBI Taxonomy" id="373040"/>
    <lineage>
        <taxon>Bacteria</taxon>
        <taxon>Pseudomonadati</taxon>
        <taxon>Pseudomonadota</taxon>
        <taxon>Betaproteobacteria</taxon>
        <taxon>Burkholderiales</taxon>
        <taxon>Oxalobacteraceae</taxon>
        <taxon>Telluria group</taxon>
        <taxon>Massilia</taxon>
    </lineage>
</organism>
<keyword evidence="2" id="KW-0732">Signal</keyword>
<dbReference type="NCBIfam" id="TIGR01180">
    <property type="entry name" value="aman2_put"/>
    <property type="match status" value="1"/>
</dbReference>
<evidence type="ECO:0000259" key="3">
    <source>
        <dbReference type="Pfam" id="PF07971"/>
    </source>
</evidence>
<feature type="region of interest" description="Disordered" evidence="1">
    <location>
        <begin position="804"/>
        <end position="826"/>
    </location>
</feature>
<comment type="caution">
    <text evidence="5">The sequence shown here is derived from an EMBL/GenBank/DDBJ whole genome shotgun (WGS) entry which is preliminary data.</text>
</comment>
<dbReference type="PANTHER" id="PTHR12143:SF39">
    <property type="entry name" value="SECRETED PROTEIN"/>
    <property type="match status" value="1"/>
</dbReference>
<sequence>MSQHRTNPFQPAIRGICFALAACLLPLSAIDATAAGGSANAAKAAVAVGTMPVNTFIGTQDEGNTFPGASAPFGMIQVSPIADHYAGYRYTDKKIRGFGHSFLSGAGCWEQGGQLSVLPVTGTIGPGGDFDTAKKGAFDHKQYAADYTHDGEVGQAGYYKVKLTSYGGITAEATALTRAAAERYTYAPGTKTGHVLLNLGQANERHSVIGSEVKIVGDRSVEGQIVTKSFCGGAKYTTWFRMEFDQPFARRGIWDDRAGWPDVDGPSQQGEAKPHGVWLSFDLKDGQAVTAVSAISHVDAEGARINLKSEGMEGGKPMRFDAMKAKAQANWQRELASVRIEGGSKDDRTVFYTALYHTLLQPLTGNDADGRYRGYDDAIHTAKDWTYYEFFSLWDTYRAQNQMLALLRPERASDIATSVLKIREQGGWLPRWGYANFETNIMTGDPVTPFLVDLWRFGALKGREAEAYAALRENAFGVPAHGIRPQGRSGNPSYLKQGFVQYDRSFISKGMDTDPHHGASATLEYAAADGALAGMAQALGHADDAKVLAQRALNWKAVWDPSVVDAETGQKGFPRPRLLDGSWFGDVGSGYDPRGDHGFHEGTAWQYQWLVPQDVPGLAAAMGGAAPALGRLDQFFDYPAVLADPNAVRKSWVVGPYSYYAQFRYNPNNEPDLHAPWMYTLMGQPWKTTTVVRAAETLFTNGPGGVTGNDDLGTMSSWYLFSALGIYPDMPGSGRFLLHAPRFAKAEIDLPQGRILRIEAPGAKPGERRFVKSVNYGGRAVERVWLDWEQLQSADTLKYQLTTQPDTKGWGTRGRDLPRPPAGLAD</sequence>
<dbReference type="GO" id="GO:0030246">
    <property type="term" value="F:carbohydrate binding"/>
    <property type="evidence" value="ECO:0007669"/>
    <property type="project" value="InterPro"/>
</dbReference>
<dbReference type="Gene3D" id="3.30.2080.10">
    <property type="entry name" value="GH92 mannosidase domain"/>
    <property type="match status" value="1"/>
</dbReference>
<dbReference type="GO" id="GO:0006516">
    <property type="term" value="P:glycoprotein catabolic process"/>
    <property type="evidence" value="ECO:0007669"/>
    <property type="project" value="TreeGrafter"/>
</dbReference>
<dbReference type="SUPFAM" id="SSF48208">
    <property type="entry name" value="Six-hairpin glycosidases"/>
    <property type="match status" value="1"/>
</dbReference>
<dbReference type="GO" id="GO:0000224">
    <property type="term" value="F:peptide-N4-(N-acetyl-beta-glucosaminyl)asparagine amidase activity"/>
    <property type="evidence" value="ECO:0007669"/>
    <property type="project" value="TreeGrafter"/>
</dbReference>
<dbReference type="InterPro" id="IPR005887">
    <property type="entry name" value="GH92_a_mannosidase_put"/>
</dbReference>
<dbReference type="GO" id="GO:0005829">
    <property type="term" value="C:cytosol"/>
    <property type="evidence" value="ECO:0007669"/>
    <property type="project" value="TreeGrafter"/>
</dbReference>
<accession>A0A422QM16</accession>
<feature type="domain" description="Glycosyl hydrolase family 92 N-terminal" evidence="4">
    <location>
        <begin position="53"/>
        <end position="296"/>
    </location>
</feature>
<dbReference type="InterPro" id="IPR012939">
    <property type="entry name" value="Glyco_hydro_92"/>
</dbReference>